<gene>
    <name evidence="2" type="ORF">CASFOL_029291</name>
</gene>
<dbReference type="Proteomes" id="UP001632038">
    <property type="component" value="Unassembled WGS sequence"/>
</dbReference>
<evidence type="ECO:0000313" key="2">
    <source>
        <dbReference type="EMBL" id="KAL3626886.1"/>
    </source>
</evidence>
<feature type="region of interest" description="Disordered" evidence="1">
    <location>
        <begin position="68"/>
        <end position="133"/>
    </location>
</feature>
<reference evidence="3" key="1">
    <citation type="journal article" date="2024" name="IScience">
        <title>Strigolactones Initiate the Formation of Haustorium-like Structures in Castilleja.</title>
        <authorList>
            <person name="Buerger M."/>
            <person name="Peterson D."/>
            <person name="Chory J."/>
        </authorList>
    </citation>
    <scope>NUCLEOTIDE SEQUENCE [LARGE SCALE GENOMIC DNA]</scope>
</reference>
<organism evidence="2 3">
    <name type="scientific">Castilleja foliolosa</name>
    <dbReference type="NCBI Taxonomy" id="1961234"/>
    <lineage>
        <taxon>Eukaryota</taxon>
        <taxon>Viridiplantae</taxon>
        <taxon>Streptophyta</taxon>
        <taxon>Embryophyta</taxon>
        <taxon>Tracheophyta</taxon>
        <taxon>Spermatophyta</taxon>
        <taxon>Magnoliopsida</taxon>
        <taxon>eudicotyledons</taxon>
        <taxon>Gunneridae</taxon>
        <taxon>Pentapetalae</taxon>
        <taxon>asterids</taxon>
        <taxon>lamiids</taxon>
        <taxon>Lamiales</taxon>
        <taxon>Orobanchaceae</taxon>
        <taxon>Pedicularideae</taxon>
        <taxon>Castillejinae</taxon>
        <taxon>Castilleja</taxon>
    </lineage>
</organism>
<accession>A0ABD3CAR2</accession>
<sequence length="252" mass="28448">MALSASPQLSKEKQVNEESDEEESEDDEGSESHSSEEENDKSNNDFSREIGKDEDLKKFESKIDFMSVNNETGSDSNSDPGSPSSYKLQAVSRVSKSASKRSRGDESKSPVPKSKISKSEEVGSFSYTPSPSGKNGNDSVFSNLHLENAFKLSKRVWGGLVGKEKVELEEKEIVMYGKYPFLSRSFDNLSSFMPSLEEMSKSGMSFVFKRLCPSKAEKLDKKWKVLTMEEIELKHRRLTLKKEQMSLIRKCY</sequence>
<dbReference type="EMBL" id="JAVIJP010000042">
    <property type="protein sequence ID" value="KAL3626886.1"/>
    <property type="molecule type" value="Genomic_DNA"/>
</dbReference>
<dbReference type="AlphaFoldDB" id="A0ABD3CAR2"/>
<feature type="compositionally biased region" description="Basic and acidic residues" evidence="1">
    <location>
        <begin position="30"/>
        <end position="55"/>
    </location>
</feature>
<name>A0ABD3CAR2_9LAMI</name>
<feature type="compositionally biased region" description="Acidic residues" evidence="1">
    <location>
        <begin position="17"/>
        <end position="29"/>
    </location>
</feature>
<protein>
    <submittedName>
        <fullName evidence="2">Uncharacterized protein</fullName>
    </submittedName>
</protein>
<proteinExistence type="predicted"/>
<keyword evidence="3" id="KW-1185">Reference proteome</keyword>
<evidence type="ECO:0000313" key="3">
    <source>
        <dbReference type="Proteomes" id="UP001632038"/>
    </source>
</evidence>
<comment type="caution">
    <text evidence="2">The sequence shown here is derived from an EMBL/GenBank/DDBJ whole genome shotgun (WGS) entry which is preliminary data.</text>
</comment>
<evidence type="ECO:0000256" key="1">
    <source>
        <dbReference type="SAM" id="MobiDB-lite"/>
    </source>
</evidence>
<feature type="region of interest" description="Disordered" evidence="1">
    <location>
        <begin position="1"/>
        <end position="55"/>
    </location>
</feature>
<feature type="compositionally biased region" description="Low complexity" evidence="1">
    <location>
        <begin position="73"/>
        <end position="97"/>
    </location>
</feature>